<dbReference type="InterPro" id="IPR033913">
    <property type="entry name" value="MTH1175_dom"/>
</dbReference>
<accession>A0A255I014</accession>
<gene>
    <name evidence="2" type="ORF">CHF27_004545</name>
</gene>
<dbReference type="Proteomes" id="UP000243494">
    <property type="component" value="Unassembled WGS sequence"/>
</dbReference>
<proteinExistence type="predicted"/>
<dbReference type="Gene3D" id="3.30.420.130">
    <property type="entry name" value="Dinitrogenase iron-molybdenum cofactor biosynthesis domain"/>
    <property type="match status" value="1"/>
</dbReference>
<dbReference type="Pfam" id="PF02579">
    <property type="entry name" value="Nitro_FeMo-Co"/>
    <property type="match status" value="1"/>
</dbReference>
<dbReference type="EMBL" id="NOJZ02000005">
    <property type="protein sequence ID" value="RDY24091.1"/>
    <property type="molecule type" value="Genomic_DNA"/>
</dbReference>
<dbReference type="SUPFAM" id="SSF53146">
    <property type="entry name" value="Nitrogenase accessory factor-like"/>
    <property type="match status" value="1"/>
</dbReference>
<sequence>MKIAISATGKNIESLLDARFGRCEYFQIHNSESEEVIVIENKGLTCSGGAGIAAAQQLIDEDVDIIITGNLGPNAFKIIEKAKIKTYRCEDISIQSVLEQFKNNEIEEITLAGPAHNGMSH</sequence>
<dbReference type="InterPro" id="IPR003731">
    <property type="entry name" value="Di-Nase_FeMo-co_biosynth"/>
</dbReference>
<dbReference type="PANTHER" id="PTHR42983:SF1">
    <property type="entry name" value="IRON-MOLYBDENUM PROTEIN"/>
    <property type="match status" value="1"/>
</dbReference>
<dbReference type="CDD" id="cd00851">
    <property type="entry name" value="MTH1175"/>
    <property type="match status" value="1"/>
</dbReference>
<comment type="caution">
    <text evidence="2">The sequence shown here is derived from an EMBL/GenBank/DDBJ whole genome shotgun (WGS) entry which is preliminary data.</text>
</comment>
<reference evidence="2 3" key="1">
    <citation type="journal article" date="2017" name="Genome Announc.">
        <title>Draft Genome Sequence of Romboutsia maritimum sp. nov. Strain CCRI-22766(T), Isolated from Coastal Estuarine Mud.</title>
        <authorList>
            <person name="Maheux A.F."/>
            <person name="Boudreau D.K."/>
            <person name="Berube E."/>
            <person name="Boissinot M."/>
            <person name="Raymond F."/>
            <person name="Brodeur S."/>
            <person name="Corbeil J."/>
            <person name="Brightwell G."/>
            <person name="Broda D."/>
            <person name="Omar R.F."/>
            <person name="Bergeron M.G."/>
        </authorList>
    </citation>
    <scope>NUCLEOTIDE SEQUENCE [LARGE SCALE GENOMIC DNA]</scope>
    <source>
        <strain evidence="2 3">CCRI-22766</strain>
    </source>
</reference>
<evidence type="ECO:0000259" key="1">
    <source>
        <dbReference type="Pfam" id="PF02579"/>
    </source>
</evidence>
<dbReference type="AlphaFoldDB" id="A0A255I014"/>
<feature type="domain" description="Dinitrogenase iron-molybdenum cofactor biosynthesis" evidence="1">
    <location>
        <begin position="13"/>
        <end position="102"/>
    </location>
</feature>
<dbReference type="RefSeq" id="WP_095405188.1">
    <property type="nucleotide sequence ID" value="NZ_NOJZ02000005.1"/>
</dbReference>
<name>A0A255I014_9FIRM</name>
<keyword evidence="3" id="KW-1185">Reference proteome</keyword>
<evidence type="ECO:0000313" key="3">
    <source>
        <dbReference type="Proteomes" id="UP000243494"/>
    </source>
</evidence>
<dbReference type="OrthoDB" id="9807451at2"/>
<evidence type="ECO:0000313" key="2">
    <source>
        <dbReference type="EMBL" id="RDY24091.1"/>
    </source>
</evidence>
<dbReference type="InterPro" id="IPR036105">
    <property type="entry name" value="DiNase_FeMo-co_biosyn_sf"/>
</dbReference>
<organism evidence="2 3">
    <name type="scientific">Romboutsia maritimum</name>
    <dbReference type="NCBI Taxonomy" id="2020948"/>
    <lineage>
        <taxon>Bacteria</taxon>
        <taxon>Bacillati</taxon>
        <taxon>Bacillota</taxon>
        <taxon>Clostridia</taxon>
        <taxon>Peptostreptococcales</taxon>
        <taxon>Peptostreptococcaceae</taxon>
        <taxon>Romboutsia</taxon>
    </lineage>
</organism>
<dbReference type="PANTHER" id="PTHR42983">
    <property type="entry name" value="DINITROGENASE IRON-MOLYBDENUM COFACTOR PROTEIN-RELATED"/>
    <property type="match status" value="1"/>
</dbReference>
<protein>
    <submittedName>
        <fullName evidence="2">Diguanylate cyclase</fullName>
    </submittedName>
</protein>